<keyword evidence="3" id="KW-1185">Reference proteome</keyword>
<evidence type="ECO:0000256" key="1">
    <source>
        <dbReference type="SAM" id="MobiDB-lite"/>
    </source>
</evidence>
<proteinExistence type="predicted"/>
<comment type="caution">
    <text evidence="2">The sequence shown here is derived from an EMBL/GenBank/DDBJ whole genome shotgun (WGS) entry which is preliminary data.</text>
</comment>
<protein>
    <recommendedName>
        <fullName evidence="4">CCHC-type domain-containing protein</fullName>
    </recommendedName>
</protein>
<name>A0AAD9QI71_ACRCE</name>
<dbReference type="AlphaFoldDB" id="A0AAD9QI71"/>
<gene>
    <name evidence="2" type="ORF">P5673_015192</name>
</gene>
<reference evidence="2" key="1">
    <citation type="journal article" date="2023" name="G3 (Bethesda)">
        <title>Whole genome assembly and annotation of the endangered Caribbean coral Acropora cervicornis.</title>
        <authorList>
            <person name="Selwyn J.D."/>
            <person name="Vollmer S.V."/>
        </authorList>
    </citation>
    <scope>NUCLEOTIDE SEQUENCE</scope>
    <source>
        <strain evidence="2">K2</strain>
    </source>
</reference>
<dbReference type="InterPro" id="IPR036875">
    <property type="entry name" value="Znf_CCHC_sf"/>
</dbReference>
<dbReference type="SUPFAM" id="SSF57756">
    <property type="entry name" value="Retrovirus zinc finger-like domains"/>
    <property type="match status" value="1"/>
</dbReference>
<dbReference type="GO" id="GO:0008270">
    <property type="term" value="F:zinc ion binding"/>
    <property type="evidence" value="ECO:0007669"/>
    <property type="project" value="InterPro"/>
</dbReference>
<dbReference type="GO" id="GO:0003676">
    <property type="term" value="F:nucleic acid binding"/>
    <property type="evidence" value="ECO:0007669"/>
    <property type="project" value="InterPro"/>
</dbReference>
<dbReference type="Proteomes" id="UP001249851">
    <property type="component" value="Unassembled WGS sequence"/>
</dbReference>
<evidence type="ECO:0000313" key="3">
    <source>
        <dbReference type="Proteomes" id="UP001249851"/>
    </source>
</evidence>
<dbReference type="InterPro" id="IPR005312">
    <property type="entry name" value="DUF1759"/>
</dbReference>
<evidence type="ECO:0008006" key="4">
    <source>
        <dbReference type="Google" id="ProtNLM"/>
    </source>
</evidence>
<organism evidence="2 3">
    <name type="scientific">Acropora cervicornis</name>
    <name type="common">Staghorn coral</name>
    <dbReference type="NCBI Taxonomy" id="6130"/>
    <lineage>
        <taxon>Eukaryota</taxon>
        <taxon>Metazoa</taxon>
        <taxon>Cnidaria</taxon>
        <taxon>Anthozoa</taxon>
        <taxon>Hexacorallia</taxon>
        <taxon>Scleractinia</taxon>
        <taxon>Astrocoeniina</taxon>
        <taxon>Acroporidae</taxon>
        <taxon>Acropora</taxon>
    </lineage>
</organism>
<evidence type="ECO:0000313" key="2">
    <source>
        <dbReference type="EMBL" id="KAK2561806.1"/>
    </source>
</evidence>
<accession>A0AAD9QI71</accession>
<feature type="region of interest" description="Disordered" evidence="1">
    <location>
        <begin position="108"/>
        <end position="127"/>
    </location>
</feature>
<reference evidence="2" key="2">
    <citation type="journal article" date="2023" name="Science">
        <title>Genomic signatures of disease resistance in endangered staghorn corals.</title>
        <authorList>
            <person name="Vollmer S.V."/>
            <person name="Selwyn J.D."/>
            <person name="Despard B.A."/>
            <person name="Roesel C.L."/>
        </authorList>
    </citation>
    <scope>NUCLEOTIDE SEQUENCE</scope>
    <source>
        <strain evidence="2">K2</strain>
    </source>
</reference>
<sequence length="401" mass="47251">MSGCIRQRLGPTKKRLKERIEQTQTFLQQQITFDESEGKANELLLKLERNLESYKDLLEQLQEASKDNEAKTQRLDAEMEEFSILTLDGDDAICDLKIFLANIAKRKQETTEREERQRERAHQRELQTEKLQLERELHLAKLNQVKELQMEKMKLELEMLKQNEIDKQREHEQKILEVELEAKRKMAQTEKEMELKRTTVDIELKMKAEMEQKQRFGRDELMMDAHYSALMDLPVSLNVTEKLRATYDMIEKHLRSLKALGENVDQPHFVFLIKSKLPKMVISRMEEYKDMEDKWRVESIRKALKRYICAQEVGERQTQVIQSTESQDTAVKSQKQKSFSSKWSGATTTGALLSGNEEASRDSQTRGCFYCQRKDHWSDQCKTYPTVSQERQKSKETAIFV</sequence>
<dbReference type="EMBL" id="JARQWQ010000031">
    <property type="protein sequence ID" value="KAK2561806.1"/>
    <property type="molecule type" value="Genomic_DNA"/>
</dbReference>
<dbReference type="Pfam" id="PF03564">
    <property type="entry name" value="DUF1759"/>
    <property type="match status" value="1"/>
</dbReference>